<reference evidence="8" key="1">
    <citation type="submission" date="2021-04" db="EMBL/GenBank/DDBJ databases">
        <authorList>
            <person name="Rodrigo-Torres L."/>
            <person name="Arahal R. D."/>
            <person name="Lucena T."/>
        </authorList>
    </citation>
    <scope>NUCLEOTIDE SEQUENCE</scope>
    <source>
        <strain evidence="8">AS29M-1</strain>
    </source>
</reference>
<dbReference type="CDD" id="cd07185">
    <property type="entry name" value="OmpA_C-like"/>
    <property type="match status" value="1"/>
</dbReference>
<dbReference type="KEGG" id="ptan:CRYO30217_00814"/>
<keyword evidence="6" id="KW-0732">Signal</keyword>
<dbReference type="InterPro" id="IPR011659">
    <property type="entry name" value="WD40"/>
</dbReference>
<evidence type="ECO:0000259" key="7">
    <source>
        <dbReference type="PROSITE" id="PS51123"/>
    </source>
</evidence>
<dbReference type="SUPFAM" id="SSF103088">
    <property type="entry name" value="OmpA-like"/>
    <property type="match status" value="1"/>
</dbReference>
<evidence type="ECO:0000256" key="3">
    <source>
        <dbReference type="ARBA" id="ARBA00023237"/>
    </source>
</evidence>
<dbReference type="InterPro" id="IPR050330">
    <property type="entry name" value="Bact_OuterMem_StrucFunc"/>
</dbReference>
<evidence type="ECO:0000256" key="5">
    <source>
        <dbReference type="PROSITE-ProRule" id="PRU00473"/>
    </source>
</evidence>
<dbReference type="PANTHER" id="PTHR30329:SF21">
    <property type="entry name" value="LIPOPROTEIN YIAD-RELATED"/>
    <property type="match status" value="1"/>
</dbReference>
<dbReference type="Pfam" id="PF07676">
    <property type="entry name" value="PD40"/>
    <property type="match status" value="2"/>
</dbReference>
<dbReference type="InterPro" id="IPR036737">
    <property type="entry name" value="OmpA-like_sf"/>
</dbReference>
<keyword evidence="8" id="KW-0449">Lipoprotein</keyword>
<evidence type="ECO:0000313" key="9">
    <source>
        <dbReference type="Proteomes" id="UP000683507"/>
    </source>
</evidence>
<dbReference type="Proteomes" id="UP000683507">
    <property type="component" value="Chromosome"/>
</dbReference>
<evidence type="ECO:0000256" key="4">
    <source>
        <dbReference type="PROSITE-ProRule" id="PRU00339"/>
    </source>
</evidence>
<dbReference type="PANTHER" id="PTHR30329">
    <property type="entry name" value="STATOR ELEMENT OF FLAGELLAR MOTOR COMPLEX"/>
    <property type="match status" value="1"/>
</dbReference>
<evidence type="ECO:0000256" key="6">
    <source>
        <dbReference type="SAM" id="SignalP"/>
    </source>
</evidence>
<feature type="signal peptide" evidence="6">
    <location>
        <begin position="1"/>
        <end position="22"/>
    </location>
</feature>
<keyword evidence="4" id="KW-0802">TPR repeat</keyword>
<comment type="subcellular location">
    <subcellularLocation>
        <location evidence="1">Cell outer membrane</location>
    </subcellularLocation>
</comment>
<dbReference type="Gene3D" id="3.30.1330.60">
    <property type="entry name" value="OmpA-like domain"/>
    <property type="match status" value="1"/>
</dbReference>
<gene>
    <name evidence="8" type="primary">pal_10</name>
    <name evidence="8" type="ORF">CRYO30217_00814</name>
</gene>
<dbReference type="PRINTS" id="PR01021">
    <property type="entry name" value="OMPADOMAIN"/>
</dbReference>
<name>A0A916JLG7_9FLAO</name>
<organism evidence="8 9">
    <name type="scientific">Parvicella tangerina</name>
    <dbReference type="NCBI Taxonomy" id="2829795"/>
    <lineage>
        <taxon>Bacteria</taxon>
        <taxon>Pseudomonadati</taxon>
        <taxon>Bacteroidota</taxon>
        <taxon>Flavobacteriia</taxon>
        <taxon>Flavobacteriales</taxon>
        <taxon>Parvicellaceae</taxon>
        <taxon>Parvicella</taxon>
    </lineage>
</organism>
<dbReference type="InterPro" id="IPR006664">
    <property type="entry name" value="OMP_bac"/>
</dbReference>
<dbReference type="SUPFAM" id="SSF82171">
    <property type="entry name" value="DPP6 N-terminal domain-like"/>
    <property type="match status" value="1"/>
</dbReference>
<sequence>MRSFYLLTVFLFGALLAGFAQEEEEVDPNCVPPTGKKAEKLWEKANDYQKYDYKERMTALNELLEMNEDCAPCMWQKAEETFRRAQMNGNSYEIPKKYYLMLEQTCPDYHADIYYQLGLIYYSEQQDCEALNYFKKFLDFKTDDDSKLSRNYDKQLKDVEEVLEEVDFYCNFYTTNKVNFNPVLVKNVSTAGRDEYLPIISPDNELIFYTQEYEYKAKGDMMTQTIQKFCEASRPSATAPFSEGKPMPEPFNVGPKYGGATISLDNKEMYVCACAKEANYWNCDIYMTKYDIKEVKGKKKYIWSDLVNIGPNVNGTKTWEAQPSLSADGKTLYFASARQGGYGNIDLYYSERDEDGNWGLAQNMGPVINSAGSDKSPFLHCDSRTLYFVSETSLERLGAGGFDIFYSKQDPNTGDWSEPKNIGYPINTAGDEEALIVSTDGNYGYFSSDQTKGGIGKKDIFYFYMPQHARPDKVVLMKGKINTDNIAEVKDAKLEVRFEDGTTTKQEIKVQDDGEYVAVANIGDGKQDALLEVKKKGKSYESKLITKESSNETFIKDQELEVKSIKKGSTFTIDDILYKTNSSELDKASLLVLNGFANWLKENPDVKIEIQGHTDDLGADADNLALSQDRAFTVMEYLSTQGIPASRMKFKGYGETAPKVPNTSDANRAKNRRTDFKIL</sequence>
<feature type="repeat" description="TPR" evidence="4">
    <location>
        <begin position="111"/>
        <end position="144"/>
    </location>
</feature>
<dbReference type="Gene3D" id="2.120.10.30">
    <property type="entry name" value="TolB, C-terminal domain"/>
    <property type="match status" value="1"/>
</dbReference>
<keyword evidence="3" id="KW-0998">Cell outer membrane</keyword>
<protein>
    <submittedName>
        <fullName evidence="8">Peptidoglycan-associated lipoprotein</fullName>
    </submittedName>
</protein>
<proteinExistence type="predicted"/>
<evidence type="ECO:0000313" key="8">
    <source>
        <dbReference type="EMBL" id="CAG5078946.1"/>
    </source>
</evidence>
<evidence type="ECO:0000256" key="2">
    <source>
        <dbReference type="ARBA" id="ARBA00023136"/>
    </source>
</evidence>
<evidence type="ECO:0000256" key="1">
    <source>
        <dbReference type="ARBA" id="ARBA00004442"/>
    </source>
</evidence>
<dbReference type="InterPro" id="IPR011990">
    <property type="entry name" value="TPR-like_helical_dom_sf"/>
</dbReference>
<dbReference type="Gene3D" id="1.25.40.10">
    <property type="entry name" value="Tetratricopeptide repeat domain"/>
    <property type="match status" value="1"/>
</dbReference>
<dbReference type="PROSITE" id="PS50005">
    <property type="entry name" value="TPR"/>
    <property type="match status" value="1"/>
</dbReference>
<dbReference type="GO" id="GO:0009279">
    <property type="term" value="C:cell outer membrane"/>
    <property type="evidence" value="ECO:0007669"/>
    <property type="project" value="UniProtKB-SubCell"/>
</dbReference>
<dbReference type="AlphaFoldDB" id="A0A916JLG7"/>
<accession>A0A916JLG7</accession>
<dbReference type="RefSeq" id="WP_258541038.1">
    <property type="nucleotide sequence ID" value="NZ_OU015584.1"/>
</dbReference>
<dbReference type="InterPro" id="IPR019734">
    <property type="entry name" value="TPR_rpt"/>
</dbReference>
<keyword evidence="9" id="KW-1185">Reference proteome</keyword>
<dbReference type="InterPro" id="IPR011042">
    <property type="entry name" value="6-blade_b-propeller_TolB-like"/>
</dbReference>
<keyword evidence="2 5" id="KW-0472">Membrane</keyword>
<dbReference type="Pfam" id="PF00691">
    <property type="entry name" value="OmpA"/>
    <property type="match status" value="1"/>
</dbReference>
<feature type="chain" id="PRO_5036995526" evidence="6">
    <location>
        <begin position="23"/>
        <end position="679"/>
    </location>
</feature>
<dbReference type="InterPro" id="IPR006665">
    <property type="entry name" value="OmpA-like"/>
</dbReference>
<dbReference type="EMBL" id="OU015584">
    <property type="protein sequence ID" value="CAG5078946.1"/>
    <property type="molecule type" value="Genomic_DNA"/>
</dbReference>
<dbReference type="PROSITE" id="PS51123">
    <property type="entry name" value="OMPA_2"/>
    <property type="match status" value="1"/>
</dbReference>
<feature type="domain" description="OmpA-like" evidence="7">
    <location>
        <begin position="569"/>
        <end position="679"/>
    </location>
</feature>